<dbReference type="CDD" id="cd18186">
    <property type="entry name" value="BTB_POZ_ZBTB_KLHL-like"/>
    <property type="match status" value="1"/>
</dbReference>
<organism evidence="3 5">
    <name type="scientific">Cercospora beticola</name>
    <name type="common">Sugarbeet leaf spot fungus</name>
    <dbReference type="NCBI Taxonomy" id="122368"/>
    <lineage>
        <taxon>Eukaryota</taxon>
        <taxon>Fungi</taxon>
        <taxon>Dikarya</taxon>
        <taxon>Ascomycota</taxon>
        <taxon>Pezizomycotina</taxon>
        <taxon>Dothideomycetes</taxon>
        <taxon>Dothideomycetidae</taxon>
        <taxon>Mycosphaerellales</taxon>
        <taxon>Mycosphaerellaceae</taxon>
        <taxon>Cercospora</taxon>
    </lineage>
</organism>
<dbReference type="Proteomes" id="UP001302367">
    <property type="component" value="Chromosome 6"/>
</dbReference>
<dbReference type="Proteomes" id="UP000230605">
    <property type="component" value="Chromosome 6"/>
</dbReference>
<feature type="domain" description="BTB" evidence="2">
    <location>
        <begin position="37"/>
        <end position="109"/>
    </location>
</feature>
<dbReference type="EMBL" id="LKMD01000104">
    <property type="protein sequence ID" value="PIA94284.1"/>
    <property type="molecule type" value="Genomic_DNA"/>
</dbReference>
<evidence type="ECO:0000256" key="1">
    <source>
        <dbReference type="SAM" id="MobiDB-lite"/>
    </source>
</evidence>
<evidence type="ECO:0000313" key="3">
    <source>
        <dbReference type="EMBL" id="PIA94284.1"/>
    </source>
</evidence>
<protein>
    <recommendedName>
        <fullName evidence="2">BTB domain-containing protein</fullName>
    </recommendedName>
</protein>
<evidence type="ECO:0000259" key="2">
    <source>
        <dbReference type="PROSITE" id="PS50097"/>
    </source>
</evidence>
<keyword evidence="6" id="KW-1185">Reference proteome</keyword>
<dbReference type="EMBL" id="CP134189">
    <property type="protein sequence ID" value="WPB05359.1"/>
    <property type="molecule type" value="Genomic_DNA"/>
</dbReference>
<accession>A0A2G5HP19</accession>
<feature type="region of interest" description="Disordered" evidence="1">
    <location>
        <begin position="1"/>
        <end position="34"/>
    </location>
</feature>
<dbReference type="SUPFAM" id="SSF54695">
    <property type="entry name" value="POZ domain"/>
    <property type="match status" value="1"/>
</dbReference>
<evidence type="ECO:0000313" key="5">
    <source>
        <dbReference type="Proteomes" id="UP000230605"/>
    </source>
</evidence>
<dbReference type="PANTHER" id="PTHR47843">
    <property type="entry name" value="BTB DOMAIN-CONTAINING PROTEIN-RELATED"/>
    <property type="match status" value="1"/>
</dbReference>
<dbReference type="Pfam" id="PF00651">
    <property type="entry name" value="BTB"/>
    <property type="match status" value="1"/>
</dbReference>
<dbReference type="OrthoDB" id="194443at2759"/>
<dbReference type="PROSITE" id="PS50097">
    <property type="entry name" value="BTB"/>
    <property type="match status" value="1"/>
</dbReference>
<feature type="compositionally biased region" description="Pro residues" evidence="1">
    <location>
        <begin position="15"/>
        <end position="33"/>
    </location>
</feature>
<dbReference type="InterPro" id="IPR011333">
    <property type="entry name" value="SKP1/BTB/POZ_sf"/>
</dbReference>
<dbReference type="AlphaFoldDB" id="A0A2G5HP19"/>
<evidence type="ECO:0000313" key="6">
    <source>
        <dbReference type="Proteomes" id="UP001302367"/>
    </source>
</evidence>
<dbReference type="PANTHER" id="PTHR47843:SF2">
    <property type="entry name" value="BTB DOMAIN-CONTAINING PROTEIN"/>
    <property type="match status" value="1"/>
</dbReference>
<name>A0A2G5HP19_CERBT</name>
<dbReference type="InterPro" id="IPR000210">
    <property type="entry name" value="BTB/POZ_dom"/>
</dbReference>
<dbReference type="SMART" id="SM00225">
    <property type="entry name" value="BTB"/>
    <property type="match status" value="1"/>
</dbReference>
<dbReference type="Gene3D" id="3.30.710.10">
    <property type="entry name" value="Potassium Channel Kv1.1, Chain A"/>
    <property type="match status" value="1"/>
</dbReference>
<gene>
    <name evidence="3" type="ORF">CB0940_08775</name>
    <name evidence="4" type="ORF">RHO25_010011</name>
</gene>
<reference evidence="4 6" key="2">
    <citation type="submission" date="2023-09" db="EMBL/GenBank/DDBJ databases">
        <title>Complete-Gapless Cercospora beticola genome.</title>
        <authorList>
            <person name="Wyatt N.A."/>
            <person name="Spanner R.E."/>
            <person name="Bolton M.D."/>
        </authorList>
    </citation>
    <scope>NUCLEOTIDE SEQUENCE [LARGE SCALE GENOMIC DNA]</scope>
    <source>
        <strain evidence="4">Cb09-40</strain>
    </source>
</reference>
<feature type="compositionally biased region" description="Acidic residues" evidence="1">
    <location>
        <begin position="1"/>
        <end position="11"/>
    </location>
</feature>
<reference evidence="3 5" key="1">
    <citation type="submission" date="2015-10" db="EMBL/GenBank/DDBJ databases">
        <title>The cercosporin biosynthetic gene cluster was horizontally transferred to several fungal lineages and shown to be expanded in Cercospora beticola based on microsynteny with recipient genomes.</title>
        <authorList>
            <person name="De Jonge R."/>
            <person name="Ebert M.K."/>
            <person name="Suttle J.C."/>
            <person name="Jurick Ii W.M."/>
            <person name="Secor G.A."/>
            <person name="Thomma B.P."/>
            <person name="Van De Peer Y."/>
            <person name="Bolton M.D."/>
        </authorList>
    </citation>
    <scope>NUCLEOTIDE SEQUENCE [LARGE SCALE GENOMIC DNA]</scope>
    <source>
        <strain evidence="3 5">09-40</strain>
    </source>
</reference>
<evidence type="ECO:0000313" key="4">
    <source>
        <dbReference type="EMBL" id="WPB05359.1"/>
    </source>
</evidence>
<proteinExistence type="predicted"/>
<sequence>MKREREEDDSDSTAMPPPSTPPPSTPDKFPPPSAYGETVQIKVGTDRTKTFTVHKSILTFYSGYFAAAFRHGNAFQEAETGLFNLPDEDVRTFEKFVCWLYSRRIDLIASDSSFFVLSRLWVLGDRRQVPLLMNECINMFRDMIVRMWKIPTACLPLIYENTMDSSALRQFALDIIAKTGTAKFLKEGNESFVKEALIDILKIVWQDDHKRWAKHDVEKLQLCPQYHVHEEGVTCKKE</sequence>